<dbReference type="EMBL" id="JBHSDS010000003">
    <property type="protein sequence ID" value="MFC4357389.1"/>
    <property type="molecule type" value="Genomic_DNA"/>
</dbReference>
<reference evidence="2 3" key="1">
    <citation type="journal article" date="2019" name="Int. J. Syst. Evol. Microbiol.">
        <title>The Global Catalogue of Microorganisms (GCM) 10K type strain sequencing project: providing services to taxonomists for standard genome sequencing and annotation.</title>
        <authorList>
            <consortium name="The Broad Institute Genomics Platform"/>
            <consortium name="The Broad Institute Genome Sequencing Center for Infectious Disease"/>
            <person name="Wu L."/>
            <person name="Ma J."/>
        </authorList>
    </citation>
    <scope>NUCLEOTIDE SEQUENCE [LARGE SCALE GENOMIC DNA]</scope>
    <source>
        <strain evidence="2 3">CGMCC 1.12553</strain>
    </source>
</reference>
<dbReference type="SUPFAM" id="SSF50998">
    <property type="entry name" value="Quinoprotein alcohol dehydrogenase-like"/>
    <property type="match status" value="1"/>
</dbReference>
<accession>A0ABD5P9G4</accession>
<dbReference type="InterPro" id="IPR011047">
    <property type="entry name" value="Quinoprotein_ADH-like_sf"/>
</dbReference>
<name>A0ABD5P9G4_9EURY</name>
<protein>
    <submittedName>
        <fullName evidence="2">PQQ-binding-like beta-propeller repeat protein</fullName>
    </submittedName>
</protein>
<dbReference type="PANTHER" id="PTHR34512:SF30">
    <property type="entry name" value="OUTER MEMBRANE PROTEIN ASSEMBLY FACTOR BAMB"/>
    <property type="match status" value="1"/>
</dbReference>
<evidence type="ECO:0000313" key="2">
    <source>
        <dbReference type="EMBL" id="MFC4357389.1"/>
    </source>
</evidence>
<comment type="caution">
    <text evidence="2">The sequence shown here is derived from an EMBL/GenBank/DDBJ whole genome shotgun (WGS) entry which is preliminary data.</text>
</comment>
<evidence type="ECO:0000313" key="3">
    <source>
        <dbReference type="Proteomes" id="UP001595921"/>
    </source>
</evidence>
<feature type="domain" description="Pyrrolo-quinoline quinone repeat" evidence="1">
    <location>
        <begin position="213"/>
        <end position="381"/>
    </location>
</feature>
<feature type="domain" description="Pyrrolo-quinoline quinone repeat" evidence="1">
    <location>
        <begin position="68"/>
        <end position="199"/>
    </location>
</feature>
<gene>
    <name evidence="2" type="ORF">ACFO0N_05425</name>
</gene>
<dbReference type="Gene3D" id="2.130.10.10">
    <property type="entry name" value="YVTN repeat-like/Quinoprotein amine dehydrogenase"/>
    <property type="match status" value="2"/>
</dbReference>
<dbReference type="RefSeq" id="WP_267622314.1">
    <property type="nucleotide sequence ID" value="NZ_JAODIW010000006.1"/>
</dbReference>
<sequence length="397" mass="42845">MPSRRQVLAGAGVAGAGWLGWNWSQLSATDTYYDGQDPPDTEWWPQPRFDRMGTCFNPRQVGPREGVRERWSVDVGGPSARPVVADGTAYFPTAGGLLALDARSGEERWRVDRDQPRSMWPYDAVFHDGLLYVASGDDPSLLALDAESGDREWTFHPDSFSVTALLVDPRRPTLFAGDYEGNVYGLDPATGEVRWESEVFGVVTQFALGIPGLAVGTEAGEVHALYPDDGRHLWRRKLPGRVRALATANGRGVFAGVFGGPTVELDTSRAGGTTWRSDRWTSDSFALAGNTLFTTGGRLTALDVRGGDRRWTGGRTTQCGPAMAGDTVYAASETDVSGYAFRGGVGVGPLRVGAKRWSHPVEGRPEQGFAVADDALFFMTEGGGEETRSKAYALESA</sequence>
<organism evidence="2 3">
    <name type="scientific">Halobium salinum</name>
    <dbReference type="NCBI Taxonomy" id="1364940"/>
    <lineage>
        <taxon>Archaea</taxon>
        <taxon>Methanobacteriati</taxon>
        <taxon>Methanobacteriota</taxon>
        <taxon>Stenosarchaea group</taxon>
        <taxon>Halobacteria</taxon>
        <taxon>Halobacteriales</taxon>
        <taxon>Haloferacaceae</taxon>
        <taxon>Halobium</taxon>
    </lineage>
</organism>
<dbReference type="AlphaFoldDB" id="A0ABD5P9G4"/>
<dbReference type="Pfam" id="PF13360">
    <property type="entry name" value="PQQ_2"/>
    <property type="match status" value="2"/>
</dbReference>
<evidence type="ECO:0000259" key="1">
    <source>
        <dbReference type="Pfam" id="PF13360"/>
    </source>
</evidence>
<dbReference type="InterPro" id="IPR002372">
    <property type="entry name" value="PQQ_rpt_dom"/>
</dbReference>
<dbReference type="SMART" id="SM00564">
    <property type="entry name" value="PQQ"/>
    <property type="match status" value="6"/>
</dbReference>
<proteinExistence type="predicted"/>
<dbReference type="Proteomes" id="UP001595921">
    <property type="component" value="Unassembled WGS sequence"/>
</dbReference>
<dbReference type="PANTHER" id="PTHR34512">
    <property type="entry name" value="CELL SURFACE PROTEIN"/>
    <property type="match status" value="1"/>
</dbReference>
<keyword evidence="3" id="KW-1185">Reference proteome</keyword>
<dbReference type="InterPro" id="IPR015943">
    <property type="entry name" value="WD40/YVTN_repeat-like_dom_sf"/>
</dbReference>
<dbReference type="InterPro" id="IPR018391">
    <property type="entry name" value="PQQ_b-propeller_rpt"/>
</dbReference>